<dbReference type="Pfam" id="PF00653">
    <property type="entry name" value="BIR"/>
    <property type="match status" value="1"/>
</dbReference>
<protein>
    <submittedName>
        <fullName evidence="2">Uncharacterized protein</fullName>
    </submittedName>
</protein>
<evidence type="ECO:0000313" key="3">
    <source>
        <dbReference type="Proteomes" id="UP001374579"/>
    </source>
</evidence>
<comment type="caution">
    <text evidence="2">The sequence shown here is derived from an EMBL/GenBank/DDBJ whole genome shotgun (WGS) entry which is preliminary data.</text>
</comment>
<feature type="region of interest" description="Disordered" evidence="1">
    <location>
        <begin position="59"/>
        <end position="104"/>
    </location>
</feature>
<dbReference type="EMBL" id="JBAMIC010000004">
    <property type="protein sequence ID" value="KAK7107658.1"/>
    <property type="molecule type" value="Genomic_DNA"/>
</dbReference>
<dbReference type="InterPro" id="IPR001370">
    <property type="entry name" value="BIR_rpt"/>
</dbReference>
<reference evidence="2 3" key="1">
    <citation type="submission" date="2024-02" db="EMBL/GenBank/DDBJ databases">
        <title>Chromosome-scale genome assembly of the rough periwinkle Littorina saxatilis.</title>
        <authorList>
            <person name="De Jode A."/>
            <person name="Faria R."/>
            <person name="Formenti G."/>
            <person name="Sims Y."/>
            <person name="Smith T.P."/>
            <person name="Tracey A."/>
            <person name="Wood J.M.D."/>
            <person name="Zagrodzka Z.B."/>
            <person name="Johannesson K."/>
            <person name="Butlin R.K."/>
            <person name="Leder E.H."/>
        </authorList>
    </citation>
    <scope>NUCLEOTIDE SEQUENCE [LARGE SCALE GENOMIC DNA]</scope>
    <source>
        <strain evidence="2">Snail1</strain>
        <tissue evidence="2">Muscle</tissue>
    </source>
</reference>
<dbReference type="Proteomes" id="UP001374579">
    <property type="component" value="Unassembled WGS sequence"/>
</dbReference>
<name>A0AAN9GG39_9CAEN</name>
<dbReference type="Gene3D" id="1.10.1170.10">
    <property type="entry name" value="Inhibitor Of Apoptosis Protein (2mihbC-IAP-1), Chain A"/>
    <property type="match status" value="2"/>
</dbReference>
<organism evidence="2 3">
    <name type="scientific">Littorina saxatilis</name>
    <dbReference type="NCBI Taxonomy" id="31220"/>
    <lineage>
        <taxon>Eukaryota</taxon>
        <taxon>Metazoa</taxon>
        <taxon>Spiralia</taxon>
        <taxon>Lophotrochozoa</taxon>
        <taxon>Mollusca</taxon>
        <taxon>Gastropoda</taxon>
        <taxon>Caenogastropoda</taxon>
        <taxon>Littorinimorpha</taxon>
        <taxon>Littorinoidea</taxon>
        <taxon>Littorinidae</taxon>
        <taxon>Littorina</taxon>
    </lineage>
</organism>
<dbReference type="PROSITE" id="PS50143">
    <property type="entry name" value="BIR_REPEAT_2"/>
    <property type="match status" value="1"/>
</dbReference>
<sequence>MSWSRIRRDAKRAIQQFVRRVKAFLRYAREIFRKCNVCLIPYDAMSIWCSAKPKNETVRGSSFSPSAVSPREALQSQGHHISQPPRHSVNPTSTNPPTIGATVRPGLSVQETGEENEGERAIQEIAADDVLVSQGQLTQPATDNRSFAVSCPVEDVFFFFNEVTVNKMQNVKADASSMPTCAKYKTKLPSEKMSIRDEPQRTTRSIDKKAKTTFLHKSAGKRDQRFLSSFANSTSLTPRGKQTPIEKALKLSTHLRIRRSTTIYVYPMTAHHDIEDYEYDEVLDMFKERHRFMSFHNAHHHLRQNEWVGPLSEDGYYFDRQSTTIKCFYCKSPPTHHRSFCNRGRCNEPMFQSRGPRNIRQNDCIRIMGAIPREGELPEGSQGGGSPYRNMDGRVTSLRIHCPSEDANALASAGFYATRRDNVVCFSCGLIKTVQELRVPPRLDVDAHEHVMQVHRTQSPRCRFLFEVLAVTLRQDAMMPPAQSAPEALLPLDQNFCRAGCRAQVDVCLLHCRHHVLCQFCADTRQMPACPDCGREV</sequence>
<gene>
    <name evidence="2" type="ORF">V1264_015545</name>
</gene>
<dbReference type="SMART" id="SM00238">
    <property type="entry name" value="BIR"/>
    <property type="match status" value="1"/>
</dbReference>
<evidence type="ECO:0000256" key="1">
    <source>
        <dbReference type="SAM" id="MobiDB-lite"/>
    </source>
</evidence>
<evidence type="ECO:0000313" key="2">
    <source>
        <dbReference type="EMBL" id="KAK7107658.1"/>
    </source>
</evidence>
<keyword evidence="3" id="KW-1185">Reference proteome</keyword>
<dbReference type="AlphaFoldDB" id="A0AAN9GG39"/>
<dbReference type="SUPFAM" id="SSF57924">
    <property type="entry name" value="Inhibitor of apoptosis (IAP) repeat"/>
    <property type="match status" value="2"/>
</dbReference>
<accession>A0AAN9GG39</accession>
<proteinExistence type="predicted"/>